<evidence type="ECO:0000313" key="1">
    <source>
        <dbReference type="EMBL" id="EIC22248.1"/>
    </source>
</evidence>
<keyword evidence="2" id="KW-1185">Reference proteome</keyword>
<proteinExistence type="predicted"/>
<dbReference type="STRING" id="631362.Thi970DRAFT_02501"/>
<protein>
    <submittedName>
        <fullName evidence="1">Uncharacterized protein</fullName>
    </submittedName>
</protein>
<gene>
    <name evidence="1" type="ORF">Thi970DRAFT_02501</name>
</gene>
<reference evidence="1 2" key="2">
    <citation type="submission" date="2011-11" db="EMBL/GenBank/DDBJ databases">
        <authorList>
            <consortium name="US DOE Joint Genome Institute"/>
            <person name="Lucas S."/>
            <person name="Han J."/>
            <person name="Lapidus A."/>
            <person name="Cheng J.-F."/>
            <person name="Goodwin L."/>
            <person name="Pitluck S."/>
            <person name="Peters L."/>
            <person name="Ovchinnikova G."/>
            <person name="Zhang X."/>
            <person name="Detter J.C."/>
            <person name="Han C."/>
            <person name="Tapia R."/>
            <person name="Land M."/>
            <person name="Hauser L."/>
            <person name="Kyrpides N."/>
            <person name="Ivanova N."/>
            <person name="Pagani I."/>
            <person name="Vogl K."/>
            <person name="Liu Z."/>
            <person name="Overmann J."/>
            <person name="Frigaard N.-U."/>
            <person name="Bryant D."/>
            <person name="Woyke T."/>
        </authorList>
    </citation>
    <scope>NUCLEOTIDE SEQUENCE [LARGE SCALE GENOMIC DNA]</scope>
    <source>
        <strain evidence="1 2">970</strain>
    </source>
</reference>
<dbReference type="AlphaFoldDB" id="H8YZX1"/>
<dbReference type="RefSeq" id="WP_009148919.1">
    <property type="nucleotide sequence ID" value="NZ_CP121471.1"/>
</dbReference>
<organism evidence="1 2">
    <name type="scientific">Thiorhodovibrio frisius</name>
    <dbReference type="NCBI Taxonomy" id="631362"/>
    <lineage>
        <taxon>Bacteria</taxon>
        <taxon>Pseudomonadati</taxon>
        <taxon>Pseudomonadota</taxon>
        <taxon>Gammaproteobacteria</taxon>
        <taxon>Chromatiales</taxon>
        <taxon>Chromatiaceae</taxon>
        <taxon>Thiorhodovibrio</taxon>
    </lineage>
</organism>
<name>H8YZX1_9GAMM</name>
<dbReference type="EMBL" id="JH603169">
    <property type="protein sequence ID" value="EIC22248.1"/>
    <property type="molecule type" value="Genomic_DNA"/>
</dbReference>
<evidence type="ECO:0000313" key="2">
    <source>
        <dbReference type="Proteomes" id="UP000002964"/>
    </source>
</evidence>
<sequence length="177" mass="20231">MTTPQNEKQVRNQEILNRLSVAFGEERVGELSDIDGLAMLSIFLRTAPAHAEADQDQTDNTTHRITREDWVKLRHAMRDPAHIQNETQHFAGLIDDSPHLPGYASLVEEIPRMRQHIGEWLASVDAEYHPSSTSLDDLRALKLKTEQRLRLLNTLSAETQRELDQLIIAIRAHETIQ</sequence>
<reference evidence="2" key="1">
    <citation type="submission" date="2011-06" db="EMBL/GenBank/DDBJ databases">
        <authorList>
            <consortium name="US DOE Joint Genome Institute (JGI-PGF)"/>
            <person name="Lucas S."/>
            <person name="Han J."/>
            <person name="Lapidus A."/>
            <person name="Cheng J.-F."/>
            <person name="Goodwin L."/>
            <person name="Pitluck S."/>
            <person name="Peters L."/>
            <person name="Land M.L."/>
            <person name="Hauser L."/>
            <person name="Vogl K."/>
            <person name="Liu Z."/>
            <person name="Overmann J."/>
            <person name="Frigaard N.-U."/>
            <person name="Bryant D.A."/>
            <person name="Woyke T.J."/>
        </authorList>
    </citation>
    <scope>NUCLEOTIDE SEQUENCE [LARGE SCALE GENOMIC DNA]</scope>
    <source>
        <strain evidence="2">970</strain>
    </source>
</reference>
<dbReference type="Proteomes" id="UP000002964">
    <property type="component" value="Unassembled WGS sequence"/>
</dbReference>
<dbReference type="HOGENOM" id="CLU_1517254_0_0_6"/>
<accession>H8YZX1</accession>